<dbReference type="RefSeq" id="WP_344976292.1">
    <property type="nucleotide sequence ID" value="NZ_BAABDD010000037.1"/>
</dbReference>
<keyword evidence="4" id="KW-1185">Reference proteome</keyword>
<dbReference type="Gene3D" id="2.170.16.10">
    <property type="entry name" value="Hedgehog/Intein (Hint) domain"/>
    <property type="match status" value="1"/>
</dbReference>
<accession>A0ABP7GH32</accession>
<dbReference type="CDD" id="cd20684">
    <property type="entry name" value="CdiA-CT_Yk_RNaseA-like"/>
    <property type="match status" value="1"/>
</dbReference>
<evidence type="ECO:0000259" key="2">
    <source>
        <dbReference type="Pfam" id="PF18431"/>
    </source>
</evidence>
<dbReference type="Pfam" id="PF07591">
    <property type="entry name" value="PT-HINT"/>
    <property type="match status" value="1"/>
</dbReference>
<feature type="domain" description="Bacterial CdiA-CT RNAse A" evidence="2">
    <location>
        <begin position="353"/>
        <end position="466"/>
    </location>
</feature>
<dbReference type="CDD" id="cd00081">
    <property type="entry name" value="Hint"/>
    <property type="match status" value="1"/>
</dbReference>
<evidence type="ECO:0000256" key="1">
    <source>
        <dbReference type="SAM" id="MobiDB-lite"/>
    </source>
</evidence>
<evidence type="ECO:0000313" key="4">
    <source>
        <dbReference type="Proteomes" id="UP001500908"/>
    </source>
</evidence>
<feature type="compositionally biased region" description="Basic and acidic residues" evidence="1">
    <location>
        <begin position="134"/>
        <end position="165"/>
    </location>
</feature>
<dbReference type="InterPro" id="IPR036844">
    <property type="entry name" value="Hint_dom_sf"/>
</dbReference>
<dbReference type="Pfam" id="PF18431">
    <property type="entry name" value="RNAse_A_bac"/>
    <property type="match status" value="1"/>
</dbReference>
<gene>
    <name evidence="3" type="ORF">GCM10022402_45670</name>
</gene>
<reference evidence="4" key="1">
    <citation type="journal article" date="2019" name="Int. J. Syst. Evol. Microbiol.">
        <title>The Global Catalogue of Microorganisms (GCM) 10K type strain sequencing project: providing services to taxonomists for standard genome sequencing and annotation.</title>
        <authorList>
            <consortium name="The Broad Institute Genomics Platform"/>
            <consortium name="The Broad Institute Genome Sequencing Center for Infectious Disease"/>
            <person name="Wu L."/>
            <person name="Ma J."/>
        </authorList>
    </citation>
    <scope>NUCLEOTIDE SEQUENCE [LARGE SCALE GENOMIC DNA]</scope>
    <source>
        <strain evidence="4">JCM 17137</strain>
    </source>
</reference>
<sequence>MRTRDEGDGGWLGAVTDGIGDVGTGLWDAVGGAVDDVGEGISGAVDGVQHLISDPADWAGDTWNSVTGTATDTWHGLTTDPGGFLLDVLASDDAQQDWNNGDQLHAGAQVLGENLIGLIPYIGWDKKADRIADAADASRRDTPDDHGNNGGDNKDGADDDTGGHDEEQDSQEQQEQRAGGNPCANNSFLPGTAVRMADGSALPIEDVEAGQQVLATDPATGHSGPRTVTATITGNGTKHLVNITVTAPGANAEAGTVTATQDHPFWAPKHQTWIAAGDLDPGMWLRTSTGTWVQITALDTTTLAHQRVHNLTIADLHTYHVAVGAVDVLVHNSGSPCDNIPGGSLRANEDLGGHTIERHVGKTDEWLQRRAKNDAGARGRASSFTDRGTAARAIGKVLGDNEAAVQKWLADGSNQDSLPLKRQPAGGKVGRYVRADGGKYDARHVTVILRKDPNAPDGYRIHTAYPVKPSADKRR</sequence>
<feature type="region of interest" description="Disordered" evidence="1">
    <location>
        <begin position="134"/>
        <end position="191"/>
    </location>
</feature>
<dbReference type="SUPFAM" id="SSF51294">
    <property type="entry name" value="Hedgehog/intein (Hint) domain"/>
    <property type="match status" value="1"/>
</dbReference>
<comment type="caution">
    <text evidence="3">The sequence shown here is derived from an EMBL/GenBank/DDBJ whole genome shotgun (WGS) entry which is preliminary data.</text>
</comment>
<evidence type="ECO:0000313" key="3">
    <source>
        <dbReference type="EMBL" id="GAA3762995.1"/>
    </source>
</evidence>
<organism evidence="3 4">
    <name type="scientific">Salinactinospora qingdaonensis</name>
    <dbReference type="NCBI Taxonomy" id="702744"/>
    <lineage>
        <taxon>Bacteria</taxon>
        <taxon>Bacillati</taxon>
        <taxon>Actinomycetota</taxon>
        <taxon>Actinomycetes</taxon>
        <taxon>Streptosporangiales</taxon>
        <taxon>Nocardiopsidaceae</taxon>
        <taxon>Salinactinospora</taxon>
    </lineage>
</organism>
<protein>
    <recommendedName>
        <fullName evidence="2">Bacterial CdiA-CT RNAse A domain-containing protein</fullName>
    </recommendedName>
</protein>
<proteinExistence type="predicted"/>
<name>A0ABP7GH32_9ACTN</name>
<dbReference type="InterPro" id="IPR041436">
    <property type="entry name" value="RNAse_A_bac"/>
</dbReference>
<dbReference type="EMBL" id="BAABDD010000037">
    <property type="protein sequence ID" value="GAA3762995.1"/>
    <property type="molecule type" value="Genomic_DNA"/>
</dbReference>
<dbReference type="Proteomes" id="UP001500908">
    <property type="component" value="Unassembled WGS sequence"/>
</dbReference>